<keyword evidence="1" id="KW-0175">Coiled coil</keyword>
<keyword evidence="2" id="KW-0472">Membrane</keyword>
<evidence type="ECO:0000256" key="1">
    <source>
        <dbReference type="SAM" id="Coils"/>
    </source>
</evidence>
<evidence type="ECO:0000259" key="3">
    <source>
        <dbReference type="Pfam" id="PF14501"/>
    </source>
</evidence>
<reference evidence="4 5" key="1">
    <citation type="submission" date="2023-07" db="EMBL/GenBank/DDBJ databases">
        <title>Genomic Encyclopedia of Type Strains, Phase IV (KMG-IV): sequencing the most valuable type-strain genomes for metagenomic binning, comparative biology and taxonomic classification.</title>
        <authorList>
            <person name="Goeker M."/>
        </authorList>
    </citation>
    <scope>NUCLEOTIDE SEQUENCE [LARGE SCALE GENOMIC DNA]</scope>
    <source>
        <strain evidence="4 5">DSM 1400</strain>
    </source>
</reference>
<feature type="coiled-coil region" evidence="1">
    <location>
        <begin position="208"/>
        <end position="236"/>
    </location>
</feature>
<accession>A0ABU0JUM5</accession>
<dbReference type="EMBL" id="JAUSWN010000029">
    <property type="protein sequence ID" value="MDQ0480808.1"/>
    <property type="molecule type" value="Genomic_DNA"/>
</dbReference>
<feature type="domain" description="Sensor histidine kinase NatK-like C-terminal" evidence="3">
    <location>
        <begin position="327"/>
        <end position="429"/>
    </location>
</feature>
<comment type="caution">
    <text evidence="4">The sequence shown here is derived from an EMBL/GenBank/DDBJ whole genome shotgun (WGS) entry which is preliminary data.</text>
</comment>
<feature type="transmembrane region" description="Helical" evidence="2">
    <location>
        <begin position="6"/>
        <end position="23"/>
    </location>
</feature>
<feature type="transmembrane region" description="Helical" evidence="2">
    <location>
        <begin position="53"/>
        <end position="71"/>
    </location>
</feature>
<proteinExistence type="predicted"/>
<keyword evidence="5" id="KW-1185">Reference proteome</keyword>
<dbReference type="InterPro" id="IPR032834">
    <property type="entry name" value="NatK-like_C"/>
</dbReference>
<sequence>MKNISLILCSCVGIMLINNFYFLGDIKSNFKNNFLLICMIVFAIILGDYVEAIELSIGVIFIGFFFMYKILGNKNKRISFINTTILITSYLLSDILSNLVTNIIFEQRDKYVYYVLYLSLIFVFLQIFCRIFKEIINLTAEKSRKKNIKSIYIWANIFLCVIVIISSFILNKHLRIKDTRVYITQLILFLSTVFSSIFSAYLFNKYSLKELEINIKNEEMKNIEEYSREIEALYDGMRKFRHDYKNILLSMNEYIDNKEYDKLEKYFKENILPTENYINNNDFIVKLKNIHIMPLKSLLISKLMKADNNAIKTFIDIQEIIEYIPIEYMDSIRIFGILLDNAIEAALETTEKILNFAIVKRENSFVFVIQNSCKEDEICIYKLQEKGFSTKGENRGLGLYNLKEILTQYSNITLNMEVRNNMFSVEVWIRQKSIS</sequence>
<evidence type="ECO:0000313" key="4">
    <source>
        <dbReference type="EMBL" id="MDQ0480808.1"/>
    </source>
</evidence>
<dbReference type="Pfam" id="PF14501">
    <property type="entry name" value="HATPase_c_5"/>
    <property type="match status" value="1"/>
</dbReference>
<dbReference type="PANTHER" id="PTHR40448:SF1">
    <property type="entry name" value="TWO-COMPONENT SENSOR HISTIDINE KINASE"/>
    <property type="match status" value="1"/>
</dbReference>
<keyword evidence="2" id="KW-1133">Transmembrane helix</keyword>
<dbReference type="Gene3D" id="3.30.565.10">
    <property type="entry name" value="Histidine kinase-like ATPase, C-terminal domain"/>
    <property type="match status" value="1"/>
</dbReference>
<organism evidence="4 5">
    <name type="scientific">Hathewaya limosa</name>
    <name type="common">Clostridium limosum</name>
    <dbReference type="NCBI Taxonomy" id="1536"/>
    <lineage>
        <taxon>Bacteria</taxon>
        <taxon>Bacillati</taxon>
        <taxon>Bacillota</taxon>
        <taxon>Clostridia</taxon>
        <taxon>Eubacteriales</taxon>
        <taxon>Clostridiaceae</taxon>
        <taxon>Hathewaya</taxon>
    </lineage>
</organism>
<gene>
    <name evidence="4" type="ORF">QOZ93_002558</name>
</gene>
<dbReference type="EC" id="2.7.13.-" evidence="4"/>
<keyword evidence="4" id="KW-0418">Kinase</keyword>
<evidence type="ECO:0000256" key="2">
    <source>
        <dbReference type="SAM" id="Phobius"/>
    </source>
</evidence>
<keyword evidence="2" id="KW-0812">Transmembrane</keyword>
<dbReference type="RefSeq" id="WP_111940489.1">
    <property type="nucleotide sequence ID" value="NZ_BAAACJ010000051.1"/>
</dbReference>
<dbReference type="InterPro" id="IPR036890">
    <property type="entry name" value="HATPase_C_sf"/>
</dbReference>
<dbReference type="SUPFAM" id="SSF55874">
    <property type="entry name" value="ATPase domain of HSP90 chaperone/DNA topoisomerase II/histidine kinase"/>
    <property type="match status" value="1"/>
</dbReference>
<keyword evidence="4" id="KW-0808">Transferase</keyword>
<feature type="transmembrane region" description="Helical" evidence="2">
    <location>
        <begin position="30"/>
        <end position="47"/>
    </location>
</feature>
<dbReference type="GO" id="GO:0016301">
    <property type="term" value="F:kinase activity"/>
    <property type="evidence" value="ECO:0007669"/>
    <property type="project" value="UniProtKB-KW"/>
</dbReference>
<dbReference type="Proteomes" id="UP001224418">
    <property type="component" value="Unassembled WGS sequence"/>
</dbReference>
<dbReference type="PANTHER" id="PTHR40448">
    <property type="entry name" value="TWO-COMPONENT SENSOR HISTIDINE KINASE"/>
    <property type="match status" value="1"/>
</dbReference>
<protein>
    <submittedName>
        <fullName evidence="4">Two-component system sensor histidine kinase AgrC</fullName>
        <ecNumber evidence="4">2.7.13.-</ecNumber>
    </submittedName>
</protein>
<name>A0ABU0JUM5_HATLI</name>
<feature type="transmembrane region" description="Helical" evidence="2">
    <location>
        <begin position="83"/>
        <end position="105"/>
    </location>
</feature>
<evidence type="ECO:0000313" key="5">
    <source>
        <dbReference type="Proteomes" id="UP001224418"/>
    </source>
</evidence>
<feature type="transmembrane region" description="Helical" evidence="2">
    <location>
        <begin position="151"/>
        <end position="170"/>
    </location>
</feature>
<feature type="transmembrane region" description="Helical" evidence="2">
    <location>
        <begin position="182"/>
        <end position="203"/>
    </location>
</feature>
<feature type="transmembrane region" description="Helical" evidence="2">
    <location>
        <begin position="111"/>
        <end position="131"/>
    </location>
</feature>